<dbReference type="AlphaFoldDB" id="A0AAQ3U4B4"/>
<evidence type="ECO:0000313" key="2">
    <source>
        <dbReference type="Proteomes" id="UP001341281"/>
    </source>
</evidence>
<proteinExistence type="predicted"/>
<dbReference type="EMBL" id="CP144751">
    <property type="protein sequence ID" value="WVZ84604.1"/>
    <property type="molecule type" value="Genomic_DNA"/>
</dbReference>
<gene>
    <name evidence="1" type="ORF">U9M48_031627</name>
</gene>
<name>A0AAQ3U4B4_PASNO</name>
<evidence type="ECO:0000313" key="1">
    <source>
        <dbReference type="EMBL" id="WVZ84604.1"/>
    </source>
</evidence>
<dbReference type="Proteomes" id="UP001341281">
    <property type="component" value="Chromosome 07"/>
</dbReference>
<sequence length="32" mass="3733">MNLQEEEILKLVLLGKAEICRCEGQRLQFART</sequence>
<protein>
    <submittedName>
        <fullName evidence="1">Uncharacterized protein</fullName>
    </submittedName>
</protein>
<accession>A0AAQ3U4B4</accession>
<organism evidence="1 2">
    <name type="scientific">Paspalum notatum var. saurae</name>
    <dbReference type="NCBI Taxonomy" id="547442"/>
    <lineage>
        <taxon>Eukaryota</taxon>
        <taxon>Viridiplantae</taxon>
        <taxon>Streptophyta</taxon>
        <taxon>Embryophyta</taxon>
        <taxon>Tracheophyta</taxon>
        <taxon>Spermatophyta</taxon>
        <taxon>Magnoliopsida</taxon>
        <taxon>Liliopsida</taxon>
        <taxon>Poales</taxon>
        <taxon>Poaceae</taxon>
        <taxon>PACMAD clade</taxon>
        <taxon>Panicoideae</taxon>
        <taxon>Andropogonodae</taxon>
        <taxon>Paspaleae</taxon>
        <taxon>Paspalinae</taxon>
        <taxon>Paspalum</taxon>
    </lineage>
</organism>
<keyword evidence="2" id="KW-1185">Reference proteome</keyword>
<reference evidence="1 2" key="1">
    <citation type="submission" date="2024-02" db="EMBL/GenBank/DDBJ databases">
        <title>High-quality chromosome-scale genome assembly of Pensacola bahiagrass (Paspalum notatum Flugge var. saurae).</title>
        <authorList>
            <person name="Vega J.M."/>
            <person name="Podio M."/>
            <person name="Orjuela J."/>
            <person name="Siena L.A."/>
            <person name="Pessino S.C."/>
            <person name="Combes M.C."/>
            <person name="Mariac C."/>
            <person name="Albertini E."/>
            <person name="Pupilli F."/>
            <person name="Ortiz J.P.A."/>
            <person name="Leblanc O."/>
        </authorList>
    </citation>
    <scope>NUCLEOTIDE SEQUENCE [LARGE SCALE GENOMIC DNA]</scope>
    <source>
        <strain evidence="1">R1</strain>
        <tissue evidence="1">Leaf</tissue>
    </source>
</reference>